<organism evidence="3 4">
    <name type="scientific">Allocoleopsis franciscana PCC 7113</name>
    <dbReference type="NCBI Taxonomy" id="1173027"/>
    <lineage>
        <taxon>Bacteria</taxon>
        <taxon>Bacillati</taxon>
        <taxon>Cyanobacteriota</taxon>
        <taxon>Cyanophyceae</taxon>
        <taxon>Coleofasciculales</taxon>
        <taxon>Coleofasciculaceae</taxon>
        <taxon>Allocoleopsis</taxon>
        <taxon>Allocoleopsis franciscana</taxon>
    </lineage>
</organism>
<dbReference type="HOGENOM" id="CLU_545948_0_0_3"/>
<dbReference type="RefSeq" id="WP_015182823.1">
    <property type="nucleotide sequence ID" value="NC_019738.1"/>
</dbReference>
<evidence type="ECO:0000313" key="3">
    <source>
        <dbReference type="EMBL" id="AFZ18674.1"/>
    </source>
</evidence>
<evidence type="ECO:0000313" key="4">
    <source>
        <dbReference type="Proteomes" id="UP000010471"/>
    </source>
</evidence>
<keyword evidence="2" id="KW-0812">Transmembrane</keyword>
<dbReference type="Gene3D" id="2.60.40.3710">
    <property type="match status" value="1"/>
</dbReference>
<feature type="transmembrane region" description="Helical" evidence="2">
    <location>
        <begin position="18"/>
        <end position="35"/>
    </location>
</feature>
<dbReference type="Proteomes" id="UP000010471">
    <property type="component" value="Chromosome"/>
</dbReference>
<name>K9WFY0_9CYAN</name>
<reference evidence="3 4" key="1">
    <citation type="submission" date="2012-06" db="EMBL/GenBank/DDBJ databases">
        <title>Finished chromosome of genome of Microcoleus sp. PCC 7113.</title>
        <authorList>
            <consortium name="US DOE Joint Genome Institute"/>
            <person name="Gugger M."/>
            <person name="Coursin T."/>
            <person name="Rippka R."/>
            <person name="Tandeau De Marsac N."/>
            <person name="Huntemann M."/>
            <person name="Wei C.-L."/>
            <person name="Han J."/>
            <person name="Detter J.C."/>
            <person name="Han C."/>
            <person name="Tapia R."/>
            <person name="Chen A."/>
            <person name="Kyrpides N."/>
            <person name="Mavromatis K."/>
            <person name="Markowitz V."/>
            <person name="Szeto E."/>
            <person name="Ivanova N."/>
            <person name="Pagani I."/>
            <person name="Pati A."/>
            <person name="Goodwin L."/>
            <person name="Nordberg H.P."/>
            <person name="Cantor M.N."/>
            <person name="Hua S.X."/>
            <person name="Woyke T."/>
            <person name="Kerfeld C.A."/>
        </authorList>
    </citation>
    <scope>NUCLEOTIDE SEQUENCE [LARGE SCALE GENOMIC DNA]</scope>
    <source>
        <strain evidence="3 4">PCC 7113</strain>
    </source>
</reference>
<dbReference type="STRING" id="1173027.Mic7113_2896"/>
<keyword evidence="4" id="KW-1185">Reference proteome</keyword>
<evidence type="ECO:0000256" key="2">
    <source>
        <dbReference type="SAM" id="Phobius"/>
    </source>
</evidence>
<dbReference type="KEGG" id="mic:Mic7113_2896"/>
<dbReference type="SUPFAM" id="SSF82171">
    <property type="entry name" value="DPP6 N-terminal domain-like"/>
    <property type="match status" value="1"/>
</dbReference>
<gene>
    <name evidence="3" type="ORF">Mic7113_2896</name>
</gene>
<keyword evidence="2" id="KW-1133">Transmembrane helix</keyword>
<dbReference type="eggNOG" id="COG0823">
    <property type="taxonomic scope" value="Bacteria"/>
</dbReference>
<feature type="region of interest" description="Disordered" evidence="1">
    <location>
        <begin position="480"/>
        <end position="502"/>
    </location>
</feature>
<dbReference type="EMBL" id="CP003630">
    <property type="protein sequence ID" value="AFZ18674.1"/>
    <property type="molecule type" value="Genomic_DNA"/>
</dbReference>
<proteinExistence type="predicted"/>
<accession>K9WFY0</accession>
<keyword evidence="2" id="KW-0472">Membrane</keyword>
<protein>
    <submittedName>
        <fullName evidence="3">Uncharacterized protein</fullName>
    </submittedName>
</protein>
<evidence type="ECO:0000256" key="1">
    <source>
        <dbReference type="SAM" id="MobiDB-lite"/>
    </source>
</evidence>
<dbReference type="OrthoDB" id="475437at2"/>
<sequence>MSGQTVTPKKFLQPIDRAALGVMVVLSLLISILLLSGDRTAPRVRDFSWQNQQVSAEDTAFILTFSRPMNHDSVEANLKIEPPIPGKFSWAGRRMAYTPKFPVPYGNQYKVELKGARDQISARENEGKQMQPFSASFRTRDRAFAYIGVEGKEQGRLILYNLTTQKKSILSPADLVVMDFKPYPEGEKILFSASDRKYQEKGLLNQQLYTVTTGISFQSDDQSAAELPPEGRLNLVLDSKDYQNLKFDLSGDGKTIVVQRLNRRNPGDFGLWIIQPNAKPRSLGNQPGGDFIIAPDSGSVAVAQGQGVAILPLQPQTKPLDFLPKFGILLSFAKDGSAAAMVKFNTDYTRSLYLVTNQGTQKELLRTTGSIQSCEFALGRNTLYCLLTQLIKGEQYEEEPFFATIDFTPDPKSTQVSVKPLVVLPNQRDIQMSLSPDGLALLFDQIVTRPPTATDTLRSNDGQAIATGWLWMLPLTEDTSSTPPSQIKPEQLLPGFHPRWLP</sequence>
<dbReference type="AlphaFoldDB" id="K9WFY0"/>
<dbReference type="PATRIC" id="fig|1173027.3.peg.3186"/>